<evidence type="ECO:0000313" key="2">
    <source>
        <dbReference type="Proteomes" id="UP000602395"/>
    </source>
</evidence>
<organism evidence="1 2">
    <name type="scientific">Gordonia hankookensis</name>
    <dbReference type="NCBI Taxonomy" id="589403"/>
    <lineage>
        <taxon>Bacteria</taxon>
        <taxon>Bacillati</taxon>
        <taxon>Actinomycetota</taxon>
        <taxon>Actinomycetes</taxon>
        <taxon>Mycobacteriales</taxon>
        <taxon>Gordoniaceae</taxon>
        <taxon>Gordonia</taxon>
    </lineage>
</organism>
<dbReference type="Proteomes" id="UP000602395">
    <property type="component" value="Unassembled WGS sequence"/>
</dbReference>
<evidence type="ECO:0000313" key="1">
    <source>
        <dbReference type="EMBL" id="MBD1318523.1"/>
    </source>
</evidence>
<dbReference type="RefSeq" id="WP_190265661.1">
    <property type="nucleotide sequence ID" value="NZ_BAABAD010000003.1"/>
</dbReference>
<dbReference type="EMBL" id="JACWMS010000001">
    <property type="protein sequence ID" value="MBD1318523.1"/>
    <property type="molecule type" value="Genomic_DNA"/>
</dbReference>
<sequence>MTPAVHAANSLHESAHAVTAVLLGARVTEVRLIDDDRAPRGGWCEYAIPAGVRVPEREIIFAGPWADARFTMRRRPDHAAIRAALAGSCDSDDLDAEAPPGGAGLPLGIIPTLEALWRPAIVPLAKLLCETGTLGHRDIADALGVNVLDGPITASLAGPDKVWNLTLRVPVLRSPVDAVASRR</sequence>
<protein>
    <submittedName>
        <fullName evidence="1">Uncharacterized protein</fullName>
    </submittedName>
</protein>
<accession>A0ABR7W8F2</accession>
<proteinExistence type="predicted"/>
<comment type="caution">
    <text evidence="1">The sequence shown here is derived from an EMBL/GenBank/DDBJ whole genome shotgun (WGS) entry which is preliminary data.</text>
</comment>
<name>A0ABR7W8F2_9ACTN</name>
<keyword evidence="2" id="KW-1185">Reference proteome</keyword>
<gene>
    <name evidence="1" type="ORF">IDF66_02910</name>
</gene>
<reference evidence="1 2" key="1">
    <citation type="submission" date="2020-09" db="EMBL/GenBank/DDBJ databases">
        <title>Novel species in genus Gordonia.</title>
        <authorList>
            <person name="Zhang G."/>
        </authorList>
    </citation>
    <scope>NUCLEOTIDE SEQUENCE [LARGE SCALE GENOMIC DNA]</scope>
    <source>
        <strain evidence="1 2">ON-33</strain>
    </source>
</reference>